<dbReference type="Gene3D" id="3.40.605.10">
    <property type="entry name" value="Aldehyde Dehydrogenase, Chain A, domain 1"/>
    <property type="match status" value="1"/>
</dbReference>
<reference evidence="8" key="1">
    <citation type="submission" date="2021-12" db="EMBL/GenBank/DDBJ databases">
        <title>Curvularia clavata genome.</title>
        <authorList>
            <person name="Cao Y."/>
        </authorList>
    </citation>
    <scope>NUCLEOTIDE SEQUENCE</scope>
    <source>
        <strain evidence="8">Yc1106</strain>
    </source>
</reference>
<keyword evidence="9" id="KW-1185">Reference proteome</keyword>
<proteinExistence type="inferred from homology"/>
<dbReference type="SUPFAM" id="SSF53720">
    <property type="entry name" value="ALDH-like"/>
    <property type="match status" value="1"/>
</dbReference>
<evidence type="ECO:0000256" key="6">
    <source>
        <dbReference type="RuleBase" id="RU003345"/>
    </source>
</evidence>
<dbReference type="AlphaFoldDB" id="A0A9Q8ZES7"/>
<accession>A0A9Q8ZES7</accession>
<dbReference type="Proteomes" id="UP001056012">
    <property type="component" value="Chromosome 5"/>
</dbReference>
<evidence type="ECO:0000313" key="8">
    <source>
        <dbReference type="EMBL" id="USP80375.1"/>
    </source>
</evidence>
<dbReference type="PANTHER" id="PTHR11699">
    <property type="entry name" value="ALDEHYDE DEHYDROGENASE-RELATED"/>
    <property type="match status" value="1"/>
</dbReference>
<evidence type="ECO:0000256" key="1">
    <source>
        <dbReference type="ARBA" id="ARBA00009986"/>
    </source>
</evidence>
<feature type="domain" description="Aldehyde dehydrogenase" evidence="7">
    <location>
        <begin position="33"/>
        <end position="492"/>
    </location>
</feature>
<evidence type="ECO:0000259" key="7">
    <source>
        <dbReference type="Pfam" id="PF00171"/>
    </source>
</evidence>
<dbReference type="PROSITE" id="PS00687">
    <property type="entry name" value="ALDEHYDE_DEHYDR_GLU"/>
    <property type="match status" value="1"/>
</dbReference>
<organism evidence="8 9">
    <name type="scientific">Curvularia clavata</name>
    <dbReference type="NCBI Taxonomy" id="95742"/>
    <lineage>
        <taxon>Eukaryota</taxon>
        <taxon>Fungi</taxon>
        <taxon>Dikarya</taxon>
        <taxon>Ascomycota</taxon>
        <taxon>Pezizomycotina</taxon>
        <taxon>Dothideomycetes</taxon>
        <taxon>Pleosporomycetidae</taxon>
        <taxon>Pleosporales</taxon>
        <taxon>Pleosporineae</taxon>
        <taxon>Pleosporaceae</taxon>
        <taxon>Curvularia</taxon>
    </lineage>
</organism>
<evidence type="ECO:0000256" key="3">
    <source>
        <dbReference type="ARBA" id="ARBA00024226"/>
    </source>
</evidence>
<dbReference type="GO" id="GO:0004029">
    <property type="term" value="F:aldehyde dehydrogenase (NAD+) activity"/>
    <property type="evidence" value="ECO:0007669"/>
    <property type="project" value="UniProtKB-EC"/>
</dbReference>
<protein>
    <recommendedName>
        <fullName evidence="3">aldehyde dehydrogenase (NAD(+))</fullName>
        <ecNumber evidence="3">1.2.1.3</ecNumber>
    </recommendedName>
</protein>
<dbReference type="InterPro" id="IPR015590">
    <property type="entry name" value="Aldehyde_DH_dom"/>
</dbReference>
<dbReference type="InterPro" id="IPR016162">
    <property type="entry name" value="Ald_DH_N"/>
</dbReference>
<dbReference type="FunFam" id="3.40.309.10:FF:000012">
    <property type="entry name" value="Betaine aldehyde dehydrogenase"/>
    <property type="match status" value="1"/>
</dbReference>
<dbReference type="VEuPathDB" id="FungiDB:yc1106_07649"/>
<dbReference type="FunFam" id="3.40.605.10:FF:000007">
    <property type="entry name" value="NAD/NADP-dependent betaine aldehyde dehydrogenase"/>
    <property type="match status" value="1"/>
</dbReference>
<keyword evidence="2 6" id="KW-0560">Oxidoreductase</keyword>
<dbReference type="InterPro" id="IPR016163">
    <property type="entry name" value="Ald_DH_C"/>
</dbReference>
<evidence type="ECO:0000313" key="9">
    <source>
        <dbReference type="Proteomes" id="UP001056012"/>
    </source>
</evidence>
<dbReference type="Pfam" id="PF00171">
    <property type="entry name" value="Aldedh"/>
    <property type="match status" value="1"/>
</dbReference>
<dbReference type="EC" id="1.2.1.3" evidence="3"/>
<dbReference type="InterPro" id="IPR029510">
    <property type="entry name" value="Ald_DH_CS_GLU"/>
</dbReference>
<dbReference type="Gene3D" id="3.40.309.10">
    <property type="entry name" value="Aldehyde Dehydrogenase, Chain A, domain 2"/>
    <property type="match status" value="1"/>
</dbReference>
<sequence length="499" mass="53684">MAVSTLSIQGPEGKQVSVPTGLFIDNTFVTSLEGHTIDIKNAYSRQTIGVISGATAKDVDAAVVSSYRAYQGIWKQTAAAKRRHLLLKLADLVERDLEIFAILESNDVGALLATTSGQLGPMACEWIRYFAGWADKMDGRSVDWNQGLERAGFSYTRREPYGVTAAIVPWNTPLMLTCWKIAPCIAAGNTLIIKPPELAPLSALHLAKLVAEAGFPPGVINIIPGLGSTAGSALAHHMKVRKIAFTGSTLTGRAILKASAESNLKKVSLELGGKSPTIIFDDADFDEAVTWAVIGITTGEGEICAAGSRIYVQDTVYERFLKAFSDRCKNAALGNPMEPGTNKGTLISDQQREKVSKYIENAKANGTPLLHGGRRIGDSNAIENTAFFDVPEDSAIMREEIFGPVASIAKFHDEEEIIHKANNSEYGLSAAIFTKDLARAHRVADRLESGQVTINAWGMLAANMPFGGHKQSGFGRDGGLEALEDWTTVKAVKIVVPRL</sequence>
<dbReference type="OrthoDB" id="310895at2759"/>
<evidence type="ECO:0000256" key="2">
    <source>
        <dbReference type="ARBA" id="ARBA00023002"/>
    </source>
</evidence>
<dbReference type="InterPro" id="IPR016161">
    <property type="entry name" value="Ald_DH/histidinol_DH"/>
</dbReference>
<dbReference type="EMBL" id="CP089278">
    <property type="protein sequence ID" value="USP80375.1"/>
    <property type="molecule type" value="Genomic_DNA"/>
</dbReference>
<comment type="catalytic activity">
    <reaction evidence="4">
        <text>an aldehyde + NAD(+) + H2O = a carboxylate + NADH + 2 H(+)</text>
        <dbReference type="Rhea" id="RHEA:16185"/>
        <dbReference type="ChEBI" id="CHEBI:15377"/>
        <dbReference type="ChEBI" id="CHEBI:15378"/>
        <dbReference type="ChEBI" id="CHEBI:17478"/>
        <dbReference type="ChEBI" id="CHEBI:29067"/>
        <dbReference type="ChEBI" id="CHEBI:57540"/>
        <dbReference type="ChEBI" id="CHEBI:57945"/>
        <dbReference type="EC" id="1.2.1.3"/>
    </reaction>
</comment>
<evidence type="ECO:0000256" key="5">
    <source>
        <dbReference type="PROSITE-ProRule" id="PRU10007"/>
    </source>
</evidence>
<name>A0A9Q8ZES7_CURCL</name>
<feature type="active site" evidence="5">
    <location>
        <position position="270"/>
    </location>
</feature>
<comment type="similarity">
    <text evidence="1 6">Belongs to the aldehyde dehydrogenase family.</text>
</comment>
<evidence type="ECO:0000256" key="4">
    <source>
        <dbReference type="ARBA" id="ARBA00049194"/>
    </source>
</evidence>
<gene>
    <name evidence="8" type="ORF">yc1106_07649</name>
</gene>